<dbReference type="EMBL" id="GL832961">
    <property type="protein sequence ID" value="EGD82609.1"/>
    <property type="molecule type" value="Genomic_DNA"/>
</dbReference>
<evidence type="ECO:0000259" key="6">
    <source>
        <dbReference type="Pfam" id="PF12265"/>
    </source>
</evidence>
<accession>F2U4P3</accession>
<dbReference type="Proteomes" id="UP000007799">
    <property type="component" value="Unassembled WGS sequence"/>
</dbReference>
<feature type="compositionally biased region" description="Acidic residues" evidence="5">
    <location>
        <begin position="18"/>
        <end position="72"/>
    </location>
</feature>
<feature type="repeat" description="WD" evidence="4">
    <location>
        <begin position="330"/>
        <end position="365"/>
    </location>
</feature>
<dbReference type="InterPro" id="IPR001680">
    <property type="entry name" value="WD40_rpt"/>
</dbReference>
<dbReference type="AlphaFoldDB" id="F2U4P3"/>
<dbReference type="GeneID" id="16076432"/>
<evidence type="ECO:0000256" key="1">
    <source>
        <dbReference type="ARBA" id="ARBA00022574"/>
    </source>
</evidence>
<dbReference type="PROSITE" id="PS50082">
    <property type="entry name" value="WD_REPEATS_2"/>
    <property type="match status" value="3"/>
</dbReference>
<organism evidence="8">
    <name type="scientific">Salpingoeca rosetta (strain ATCC 50818 / BSB-021)</name>
    <dbReference type="NCBI Taxonomy" id="946362"/>
    <lineage>
        <taxon>Eukaryota</taxon>
        <taxon>Choanoflagellata</taxon>
        <taxon>Craspedida</taxon>
        <taxon>Salpingoecidae</taxon>
        <taxon>Salpingoeca</taxon>
    </lineage>
</organism>
<dbReference type="InParanoid" id="F2U4P3"/>
<dbReference type="Pfam" id="PF12265">
    <property type="entry name" value="CAF1C_H4-bd"/>
    <property type="match status" value="1"/>
</dbReference>
<evidence type="ECO:0000313" key="8">
    <source>
        <dbReference type="Proteomes" id="UP000007799"/>
    </source>
</evidence>
<dbReference type="PANTHER" id="PTHR45903:SF1">
    <property type="entry name" value="GLUTAMATE-RICH WD REPEAT-CONTAINING PROTEIN 1"/>
    <property type="match status" value="1"/>
</dbReference>
<dbReference type="InterPro" id="IPR051972">
    <property type="entry name" value="Glutamate-rich_WD_repeat"/>
</dbReference>
<evidence type="ECO:0000256" key="3">
    <source>
        <dbReference type="ARBA" id="ARBA00040876"/>
    </source>
</evidence>
<dbReference type="SMART" id="SM00320">
    <property type="entry name" value="WD40"/>
    <property type="match status" value="6"/>
</dbReference>
<reference evidence="7" key="1">
    <citation type="submission" date="2009-08" db="EMBL/GenBank/DDBJ databases">
        <title>Annotation of Salpingoeca rosetta.</title>
        <authorList>
            <consortium name="The Broad Institute Genome Sequencing Platform"/>
            <person name="Russ C."/>
            <person name="Cuomo C."/>
            <person name="Burger G."/>
            <person name="Gray M.W."/>
            <person name="Holland P.W.H."/>
            <person name="King N."/>
            <person name="Lang F.B.F."/>
            <person name="Roger A.J."/>
            <person name="Ruiz-Trillo I."/>
            <person name="Young S.K."/>
            <person name="Zeng Q."/>
            <person name="Gargeya S."/>
            <person name="Alvarado L."/>
            <person name="Berlin A."/>
            <person name="Chapman S.B."/>
            <person name="Chen Z."/>
            <person name="Freedman E."/>
            <person name="Gellesch M."/>
            <person name="Goldberg J."/>
            <person name="Griggs A."/>
            <person name="Gujja S."/>
            <person name="Heilman E."/>
            <person name="Heiman D."/>
            <person name="Howarth C."/>
            <person name="Mehta T."/>
            <person name="Neiman D."/>
            <person name="Pearson M."/>
            <person name="Roberts A."/>
            <person name="Saif S."/>
            <person name="Shea T."/>
            <person name="Shenoy N."/>
            <person name="Sisk P."/>
            <person name="Stolte C."/>
            <person name="Sykes S."/>
            <person name="White J."/>
            <person name="Yandava C."/>
            <person name="Haas B."/>
            <person name="Nusbaum C."/>
            <person name="Birren B."/>
        </authorList>
    </citation>
    <scope>NUCLEOTIDE SEQUENCE [LARGE SCALE GENOMIC DNA]</scope>
    <source>
        <strain evidence="7">ATCC 50818</strain>
    </source>
</reference>
<dbReference type="PROSITE" id="PS50294">
    <property type="entry name" value="WD_REPEATS_REGION"/>
    <property type="match status" value="3"/>
</dbReference>
<keyword evidence="2" id="KW-0677">Repeat</keyword>
<feature type="region of interest" description="Disordered" evidence="5">
    <location>
        <begin position="156"/>
        <end position="184"/>
    </location>
</feature>
<evidence type="ECO:0000256" key="4">
    <source>
        <dbReference type="PROSITE-ProRule" id="PRU00221"/>
    </source>
</evidence>
<feature type="domain" description="Histone-binding protein RBBP4-like N-terminal" evidence="6">
    <location>
        <begin position="88"/>
        <end position="153"/>
    </location>
</feature>
<dbReference type="SUPFAM" id="SSF50978">
    <property type="entry name" value="WD40 repeat-like"/>
    <property type="match status" value="1"/>
</dbReference>
<evidence type="ECO:0000256" key="5">
    <source>
        <dbReference type="SAM" id="MobiDB-lite"/>
    </source>
</evidence>
<dbReference type="PANTHER" id="PTHR45903">
    <property type="entry name" value="GLUTAMATE-RICH WD REPEAT-CONTAINING PROTEIN 1"/>
    <property type="match status" value="1"/>
</dbReference>
<dbReference type="Gene3D" id="2.130.10.10">
    <property type="entry name" value="YVTN repeat-like/Quinoprotein amine dehydrogenase"/>
    <property type="match status" value="1"/>
</dbReference>
<dbReference type="Pfam" id="PF00400">
    <property type="entry name" value="WD40"/>
    <property type="match status" value="4"/>
</dbReference>
<dbReference type="InterPro" id="IPR015943">
    <property type="entry name" value="WD40/YVTN_repeat-like_dom_sf"/>
</dbReference>
<dbReference type="FunCoup" id="F2U4P3">
    <property type="interactions" value="1345"/>
</dbReference>
<dbReference type="RefSeq" id="XP_004995845.1">
    <property type="nucleotide sequence ID" value="XM_004995788.1"/>
</dbReference>
<proteinExistence type="predicted"/>
<dbReference type="STRING" id="946362.F2U4P3"/>
<keyword evidence="8" id="KW-1185">Reference proteome</keyword>
<feature type="region of interest" description="Disordered" evidence="5">
    <location>
        <begin position="1"/>
        <end position="86"/>
    </location>
</feature>
<evidence type="ECO:0000256" key="2">
    <source>
        <dbReference type="ARBA" id="ARBA00022737"/>
    </source>
</evidence>
<gene>
    <name evidence="7" type="ORF">PTSG_03265</name>
</gene>
<dbReference type="InterPro" id="IPR036322">
    <property type="entry name" value="WD40_repeat_dom_sf"/>
</dbReference>
<keyword evidence="1 4" id="KW-0853">WD repeat</keyword>
<dbReference type="GO" id="GO:0005730">
    <property type="term" value="C:nucleolus"/>
    <property type="evidence" value="ECO:0007669"/>
    <property type="project" value="TreeGrafter"/>
</dbReference>
<dbReference type="OMA" id="RHWKPNA"/>
<dbReference type="InterPro" id="IPR020472">
    <property type="entry name" value="WD40_PAC1"/>
</dbReference>
<evidence type="ECO:0000313" key="7">
    <source>
        <dbReference type="EMBL" id="EGD82609.1"/>
    </source>
</evidence>
<dbReference type="GO" id="GO:0042254">
    <property type="term" value="P:ribosome biogenesis"/>
    <property type="evidence" value="ECO:0007669"/>
    <property type="project" value="TreeGrafter"/>
</dbReference>
<dbReference type="KEGG" id="sre:PTSG_03265"/>
<dbReference type="OrthoDB" id="2161379at2759"/>
<dbReference type="eggNOG" id="KOG0302">
    <property type="taxonomic scope" value="Eukaryota"/>
</dbReference>
<feature type="compositionally biased region" description="Acidic residues" evidence="5">
    <location>
        <begin position="161"/>
        <end position="175"/>
    </location>
</feature>
<sequence>MAGRGEIEDEEVKRMMEGEEGEEGGIDADELAVATEMDDDGDEGMANDDDDEGNDDDDEDEEMEVAGDDEAPPSEQVYLPGDDAGEGELVMDTSAYICHAEFSLEWPCLSFDVMPDGLGDARTSFPMSCYLVAGTQARESHLNSVTVMRIENITRIKGDADNSDDEEEDDDDDEPQMYHRSIPHRGGVNRVRVAPFEGCVAATWSETGKVHMWDLSPLAQAVQDPKNAPRKVNSKPMHTFSGHKDEGFAMDWSKISKLKFASGDCSGRIHVWDYHGDATWVVSSKFGRHDASVEDIQWSPNEETVFASCSADRTIRIWDTRQGPRECLKWTAHDQDVNVISWNTREQASFLSGGDDGIFKLWDFRMFQEQPFQPTGVFKWHTQPITSVEWHPTDSTVLAVSGDDDQISLWDTAVESDDTTGEAQVFNGREVPPQLLFVHQGQKNIKELHWHPQIPGMLISTAESGFNIFKTISTE</sequence>
<feature type="repeat" description="WD" evidence="4">
    <location>
        <begin position="378"/>
        <end position="411"/>
    </location>
</feature>
<feature type="repeat" description="WD" evidence="4">
    <location>
        <begin position="286"/>
        <end position="323"/>
    </location>
</feature>
<protein>
    <recommendedName>
        <fullName evidence="3">Glutamate-rich WD repeat-containing protein 1</fullName>
    </recommendedName>
</protein>
<dbReference type="InterPro" id="IPR022052">
    <property type="entry name" value="Histone-bd_RBBP4-like_N"/>
</dbReference>
<dbReference type="PRINTS" id="PR00320">
    <property type="entry name" value="GPROTEINBRPT"/>
</dbReference>
<name>F2U4P3_SALR5</name>